<feature type="region of interest" description="Disordered" evidence="1">
    <location>
        <begin position="521"/>
        <end position="543"/>
    </location>
</feature>
<evidence type="ECO:0000313" key="2">
    <source>
        <dbReference type="EMBL" id="KAJ3561860.1"/>
    </source>
</evidence>
<evidence type="ECO:0000313" key="3">
    <source>
        <dbReference type="Proteomes" id="UP001148614"/>
    </source>
</evidence>
<keyword evidence="3" id="KW-1185">Reference proteome</keyword>
<feature type="region of interest" description="Disordered" evidence="1">
    <location>
        <begin position="144"/>
        <end position="169"/>
    </location>
</feature>
<proteinExistence type="predicted"/>
<dbReference type="Proteomes" id="UP001148614">
    <property type="component" value="Unassembled WGS sequence"/>
</dbReference>
<name>A0A9W8N810_9PEZI</name>
<dbReference type="VEuPathDB" id="FungiDB:F4678DRAFT_484561"/>
<evidence type="ECO:0000256" key="1">
    <source>
        <dbReference type="SAM" id="MobiDB-lite"/>
    </source>
</evidence>
<feature type="compositionally biased region" description="Basic and acidic residues" evidence="1">
    <location>
        <begin position="269"/>
        <end position="278"/>
    </location>
</feature>
<feature type="region of interest" description="Disordered" evidence="1">
    <location>
        <begin position="54"/>
        <end position="81"/>
    </location>
</feature>
<gene>
    <name evidence="2" type="ORF">NPX13_g8783</name>
</gene>
<feature type="compositionally biased region" description="Low complexity" evidence="1">
    <location>
        <begin position="283"/>
        <end position="306"/>
    </location>
</feature>
<feature type="region of interest" description="Disordered" evidence="1">
    <location>
        <begin position="269"/>
        <end position="334"/>
    </location>
</feature>
<protein>
    <submittedName>
        <fullName evidence="2">Uncharacterized protein</fullName>
    </submittedName>
</protein>
<dbReference type="AlphaFoldDB" id="A0A9W8N810"/>
<dbReference type="EMBL" id="JANPWZ010001994">
    <property type="protein sequence ID" value="KAJ3561860.1"/>
    <property type="molecule type" value="Genomic_DNA"/>
</dbReference>
<accession>A0A9W8N810</accession>
<reference evidence="2" key="1">
    <citation type="submission" date="2022-07" db="EMBL/GenBank/DDBJ databases">
        <title>Genome Sequence of Xylaria arbuscula.</title>
        <authorList>
            <person name="Buettner E."/>
        </authorList>
    </citation>
    <scope>NUCLEOTIDE SEQUENCE</scope>
    <source>
        <strain evidence="2">VT107</strain>
    </source>
</reference>
<feature type="compositionally biased region" description="Polar residues" evidence="1">
    <location>
        <begin position="152"/>
        <end position="164"/>
    </location>
</feature>
<comment type="caution">
    <text evidence="2">The sequence shown here is derived from an EMBL/GenBank/DDBJ whole genome shotgun (WGS) entry which is preliminary data.</text>
</comment>
<organism evidence="2 3">
    <name type="scientific">Xylaria arbuscula</name>
    <dbReference type="NCBI Taxonomy" id="114810"/>
    <lineage>
        <taxon>Eukaryota</taxon>
        <taxon>Fungi</taxon>
        <taxon>Dikarya</taxon>
        <taxon>Ascomycota</taxon>
        <taxon>Pezizomycotina</taxon>
        <taxon>Sordariomycetes</taxon>
        <taxon>Xylariomycetidae</taxon>
        <taxon>Xylariales</taxon>
        <taxon>Xylariaceae</taxon>
        <taxon>Xylaria</taxon>
    </lineage>
</organism>
<sequence>MGGYNALYCCECGFGPWNFTVTAHCQNCGHLLCFDCTWEYVHCRDEVGTSSSRAYNFSSPPTAPTEQPTQSPPGITADRSNLPSHEALEIPNIAPISIVQDPTQNSASSSSVSQPYTQISTLAELETPHSQHTFTVVVPQPVDLGDGIGTTHPASSQSKQQWSAPSAVDDPRLKLSPEAANLLAHEQAFPTVSEQCDPSKDESATDTIISGAMGRLSLSAAKIEVDEDQGTGHPRDDWVHRTTLLHQLNIQPGTLHYRIILDTCDRVREHPPQSEDSRATQGSPATSPSTPSRSSENGTRSSTSSSKRPHQQREDSGGNEGGLKRYKTSKPTSGFEHSRALSCLFYKVNPHIYFECANFKAKNVSALGEHLRKRHVGERGHVHCEKCCLVFKTRQERSEHQPKCRSTRGPCVSKILPLERTQGVDAWQRWMKTWDTLFPDLRKPKDPWWSKDIFCEQILLSHRKRQWETGYDSSADLVTEALSEWVASPPEHLPDLQDFEFPIPGHSGNGNRNHTNRLTETSLREAPTSGAAEDPSSTEDTGEEVLGVMQADREPSLGPPVDYLENLRPDKDTSDTIADLGASGITISSPSDNTPSQNVSADTLFDSGWPWELEVQEPQIPLNYTVMDDLIDNPLLESYPHFDARGMDIWDSGSGPGEANAQSLTTDGFVDDNLAGLELGADFFTQTWEDYEYNTGD</sequence>